<dbReference type="GO" id="GO:0061503">
    <property type="term" value="F:tRNA threonylcarbamoyladenosine dehydratase"/>
    <property type="evidence" value="ECO:0007669"/>
    <property type="project" value="TreeGrafter"/>
</dbReference>
<keyword evidence="4" id="KW-0436">Ligase</keyword>
<dbReference type="GO" id="GO:0061504">
    <property type="term" value="P:cyclic threonylcarbamoyladenosine biosynthetic process"/>
    <property type="evidence" value="ECO:0007669"/>
    <property type="project" value="TreeGrafter"/>
</dbReference>
<evidence type="ECO:0000256" key="2">
    <source>
        <dbReference type="SAM" id="Phobius"/>
    </source>
</evidence>
<comment type="caution">
    <text evidence="4">The sequence shown here is derived from an EMBL/GenBank/DDBJ whole genome shotgun (WGS) entry which is preliminary data.</text>
</comment>
<keyword evidence="2" id="KW-0812">Transmembrane</keyword>
<feature type="region of interest" description="Disordered" evidence="1">
    <location>
        <begin position="81"/>
        <end position="103"/>
    </location>
</feature>
<dbReference type="InterPro" id="IPR035985">
    <property type="entry name" value="Ubiquitin-activating_enz"/>
</dbReference>
<reference evidence="4 5" key="1">
    <citation type="submission" date="2019-07" db="EMBL/GenBank/DDBJ databases">
        <title>Rhodotorula toruloides NBRC10032 genome sequencing.</title>
        <authorList>
            <person name="Shida Y."/>
            <person name="Takaku H."/>
            <person name="Ogasawara W."/>
            <person name="Mori K."/>
        </authorList>
    </citation>
    <scope>NUCLEOTIDE SEQUENCE [LARGE SCALE GENOMIC DNA]</scope>
    <source>
        <strain evidence="4 5">NBRC10032</strain>
    </source>
</reference>
<dbReference type="PANTHER" id="PTHR43267">
    <property type="entry name" value="TRNA THREONYLCARBAMOYLADENOSINE DEHYDRATASE"/>
    <property type="match status" value="1"/>
</dbReference>
<dbReference type="SUPFAM" id="SSF69572">
    <property type="entry name" value="Activating enzymes of the ubiquitin-like proteins"/>
    <property type="match status" value="1"/>
</dbReference>
<organism evidence="4 5">
    <name type="scientific">Rhodotorula toruloides</name>
    <name type="common">Yeast</name>
    <name type="synonym">Rhodosporidium toruloides</name>
    <dbReference type="NCBI Taxonomy" id="5286"/>
    <lineage>
        <taxon>Eukaryota</taxon>
        <taxon>Fungi</taxon>
        <taxon>Dikarya</taxon>
        <taxon>Basidiomycota</taxon>
        <taxon>Pucciniomycotina</taxon>
        <taxon>Microbotryomycetes</taxon>
        <taxon>Sporidiobolales</taxon>
        <taxon>Sporidiobolaceae</taxon>
        <taxon>Rhodotorula</taxon>
    </lineage>
</organism>
<dbReference type="Proteomes" id="UP000321518">
    <property type="component" value="Unassembled WGS sequence"/>
</dbReference>
<protein>
    <submittedName>
        <fullName evidence="4">Ubiquitin-protein ligase molybdopterin-converting factor</fullName>
    </submittedName>
</protein>
<gene>
    <name evidence="4" type="ORF">Rt10032_c06g2805</name>
</gene>
<evidence type="ECO:0000313" key="4">
    <source>
        <dbReference type="EMBL" id="GEM08788.1"/>
    </source>
</evidence>
<dbReference type="Pfam" id="PF00899">
    <property type="entry name" value="ThiF"/>
    <property type="match status" value="1"/>
</dbReference>
<dbReference type="InterPro" id="IPR000594">
    <property type="entry name" value="ThiF_NAD_FAD-bd"/>
</dbReference>
<dbReference type="CDD" id="cd00755">
    <property type="entry name" value="YgdL_like"/>
    <property type="match status" value="1"/>
</dbReference>
<feature type="compositionally biased region" description="Low complexity" evidence="1">
    <location>
        <begin position="90"/>
        <end position="101"/>
    </location>
</feature>
<feature type="domain" description="THIF-type NAD/FAD binding fold" evidence="3">
    <location>
        <begin position="120"/>
        <end position="358"/>
    </location>
</feature>
<keyword evidence="2" id="KW-0472">Membrane</keyword>
<dbReference type="Gene3D" id="3.40.50.720">
    <property type="entry name" value="NAD(P)-binding Rossmann-like Domain"/>
    <property type="match status" value="1"/>
</dbReference>
<keyword evidence="2" id="KW-1133">Transmembrane helix</keyword>
<accession>A0A511KEI8</accession>
<feature type="transmembrane region" description="Helical" evidence="2">
    <location>
        <begin position="138"/>
        <end position="156"/>
    </location>
</feature>
<dbReference type="GO" id="GO:0005741">
    <property type="term" value="C:mitochondrial outer membrane"/>
    <property type="evidence" value="ECO:0007669"/>
    <property type="project" value="TreeGrafter"/>
</dbReference>
<evidence type="ECO:0000259" key="3">
    <source>
        <dbReference type="Pfam" id="PF00899"/>
    </source>
</evidence>
<dbReference type="EMBL" id="BJWK01000006">
    <property type="protein sequence ID" value="GEM08788.1"/>
    <property type="molecule type" value="Genomic_DNA"/>
</dbReference>
<evidence type="ECO:0000256" key="1">
    <source>
        <dbReference type="SAM" id="MobiDB-lite"/>
    </source>
</evidence>
<proteinExistence type="predicted"/>
<dbReference type="InterPro" id="IPR045886">
    <property type="entry name" value="ThiF/MoeB/HesA"/>
</dbReference>
<name>A0A511KEI8_RHOTO</name>
<dbReference type="PANTHER" id="PTHR43267:SF2">
    <property type="entry name" value="TRNA THREONYLCARBAMOYLADENOSINE DEHYDRATASE 1-RELATED"/>
    <property type="match status" value="1"/>
</dbReference>
<feature type="transmembrane region" description="Helical" evidence="2">
    <location>
        <begin position="23"/>
        <end position="44"/>
    </location>
</feature>
<dbReference type="AlphaFoldDB" id="A0A511KEI8"/>
<evidence type="ECO:0000313" key="5">
    <source>
        <dbReference type="Proteomes" id="UP000321518"/>
    </source>
</evidence>
<sequence length="479" mass="53171">MAAPSTSLTSRLADSLRTPNGKLAAVAIASTVFTAGSILAAQTLRRKTRRRRLKSAIQETLEEETDDEDELVDFTRPVGGRRSSMAGVSQRAARQATDATRVGGKGRKKTSEVIIREALARNYVFLGEDKMDQVRNKFVVVVGLGGVGSAAAVMLVRSGIRKIRIIDFDQVSLSSLNRHSTATLAQVGTPKVTSCAEYFAQIAPWVEVDARIELFEKDRAAELLEGNPDYVIDCIDNIDSKVDLLAYCSKNNLRVFSSLGAAAKSDPSRIQIADISTTFEDPLAKSVRRRLRLEGVASGVPVVYSTEKPRPDLGLLPLPEEEFQRGKVDELHAMSTFRVRILPVLGPLPAMFGNVAAATRPKLNATLHRQLSAVQQKLTGDNRLPITEDDCGYIFEELHRAKSVAPPHAFPSRPTLLPWKKSRGLAWDNLVVFDREEGYRHEEHCLLGDEEPEEYWGAEVAELVDRRMAEERRLRHYRM</sequence>
<dbReference type="GO" id="GO:0008641">
    <property type="term" value="F:ubiquitin-like modifier activating enzyme activity"/>
    <property type="evidence" value="ECO:0007669"/>
    <property type="project" value="InterPro"/>
</dbReference>
<dbReference type="OrthoDB" id="10265862at2759"/>